<dbReference type="InterPro" id="IPR017932">
    <property type="entry name" value="GATase_2_dom"/>
</dbReference>
<organism evidence="6 7">
    <name type="scientific">Strongylus vulgaris</name>
    <name type="common">Blood worm</name>
    <dbReference type="NCBI Taxonomy" id="40348"/>
    <lineage>
        <taxon>Eukaryota</taxon>
        <taxon>Metazoa</taxon>
        <taxon>Ecdysozoa</taxon>
        <taxon>Nematoda</taxon>
        <taxon>Chromadorea</taxon>
        <taxon>Rhabditida</taxon>
        <taxon>Rhabditina</taxon>
        <taxon>Rhabditomorpha</taxon>
        <taxon>Strongyloidea</taxon>
        <taxon>Strongylidae</taxon>
        <taxon>Strongylus</taxon>
    </lineage>
</organism>
<dbReference type="PANTHER" id="PTHR11772">
    <property type="entry name" value="ASPARAGINE SYNTHETASE"/>
    <property type="match status" value="1"/>
</dbReference>
<proteinExistence type="predicted"/>
<dbReference type="PANTHER" id="PTHR11772:SF23">
    <property type="entry name" value="ASPARAGINE SYNTHETASE [GLUTAMINE-HYDROLYZING]"/>
    <property type="match status" value="1"/>
</dbReference>
<dbReference type="GO" id="GO:0004066">
    <property type="term" value="F:asparagine synthase (glutamine-hydrolyzing) activity"/>
    <property type="evidence" value="ECO:0007669"/>
    <property type="project" value="TreeGrafter"/>
</dbReference>
<evidence type="ECO:0000256" key="1">
    <source>
        <dbReference type="ARBA" id="ARBA00005187"/>
    </source>
</evidence>
<evidence type="ECO:0000259" key="5">
    <source>
        <dbReference type="PROSITE" id="PS51278"/>
    </source>
</evidence>
<keyword evidence="3" id="KW-0067">ATP-binding</keyword>
<dbReference type="OrthoDB" id="409189at2759"/>
<accession>A0A3P7JCF2</accession>
<dbReference type="AlphaFoldDB" id="A0A3P7JCF2"/>
<dbReference type="Proteomes" id="UP000270094">
    <property type="component" value="Unassembled WGS sequence"/>
</dbReference>
<keyword evidence="2" id="KW-0547">Nucleotide-binding</keyword>
<dbReference type="InterPro" id="IPR029055">
    <property type="entry name" value="Ntn_hydrolases_N"/>
</dbReference>
<evidence type="ECO:0000313" key="6">
    <source>
        <dbReference type="EMBL" id="VDM83271.1"/>
    </source>
</evidence>
<dbReference type="GO" id="GO:0006529">
    <property type="term" value="P:asparagine biosynthetic process"/>
    <property type="evidence" value="ECO:0007669"/>
    <property type="project" value="TreeGrafter"/>
</dbReference>
<feature type="domain" description="Glutamine amidotransferase type-2" evidence="5">
    <location>
        <begin position="2"/>
        <end position="171"/>
    </location>
</feature>
<evidence type="ECO:0000313" key="7">
    <source>
        <dbReference type="Proteomes" id="UP000270094"/>
    </source>
</evidence>
<reference evidence="6 7" key="1">
    <citation type="submission" date="2018-11" db="EMBL/GenBank/DDBJ databases">
        <authorList>
            <consortium name="Pathogen Informatics"/>
        </authorList>
    </citation>
    <scope>NUCLEOTIDE SEQUENCE [LARGE SCALE GENOMIC DNA]</scope>
</reference>
<evidence type="ECO:0000256" key="3">
    <source>
        <dbReference type="ARBA" id="ARBA00022840"/>
    </source>
</evidence>
<comment type="pathway">
    <text evidence="1">Amino-acid biosynthesis; L-asparagine biosynthesis; L-asparagine from L-aspartate (L-Gln route): step 1/1.</text>
</comment>
<dbReference type="PROSITE" id="PS51278">
    <property type="entry name" value="GATASE_TYPE_2"/>
    <property type="match status" value="1"/>
</dbReference>
<dbReference type="Gene3D" id="3.60.20.10">
    <property type="entry name" value="Glutamine Phosphoribosylpyrophosphate, subunit 1, domain 1"/>
    <property type="match status" value="1"/>
</dbReference>
<dbReference type="SUPFAM" id="SSF56235">
    <property type="entry name" value="N-terminal nucleophile aminohydrolases (Ntn hydrolases)"/>
    <property type="match status" value="1"/>
</dbReference>
<keyword evidence="7" id="KW-1185">Reference proteome</keyword>
<dbReference type="Pfam" id="PF13537">
    <property type="entry name" value="GATase_7"/>
    <property type="match status" value="1"/>
</dbReference>
<evidence type="ECO:0000256" key="4">
    <source>
        <dbReference type="ARBA" id="ARBA00030234"/>
    </source>
</evidence>
<dbReference type="GO" id="GO:0005524">
    <property type="term" value="F:ATP binding"/>
    <property type="evidence" value="ECO:0007669"/>
    <property type="project" value="UniProtKB-KW"/>
</dbReference>
<name>A0A3P7JCF2_STRVU</name>
<dbReference type="EMBL" id="UYYB01122025">
    <property type="protein sequence ID" value="VDM83271.1"/>
    <property type="molecule type" value="Genomic_DNA"/>
</dbReference>
<dbReference type="GO" id="GO:0005829">
    <property type="term" value="C:cytosol"/>
    <property type="evidence" value="ECO:0007669"/>
    <property type="project" value="TreeGrafter"/>
</dbReference>
<gene>
    <name evidence="6" type="ORF">SVUK_LOCUS18269</name>
</gene>
<protein>
    <recommendedName>
        <fullName evidence="4">Glutamine-dependent asparagine synthetase</fullName>
    </recommendedName>
</protein>
<dbReference type="InterPro" id="IPR050795">
    <property type="entry name" value="Asn_Synthetase"/>
</dbReference>
<evidence type="ECO:0000256" key="2">
    <source>
        <dbReference type="ARBA" id="ARBA00022741"/>
    </source>
</evidence>
<sequence>MCGIWAVIGEQPTAFHHEQFMRIVGRGPDLTVIEQVQPGVYLGFHRLAIVMPGDTPSEQPIVGNGLAVPGDTPSEQPIVGNGLAVVCNGEIYNHKTIKVTSNLKLKNDGSDCAAIIHAFVNAGYDLREACASLDGVFAFVMADENNIYIGRDPLGVRPLFYGVSGSGNLVD</sequence>